<feature type="transmembrane region" description="Helical" evidence="1">
    <location>
        <begin position="143"/>
        <end position="173"/>
    </location>
</feature>
<dbReference type="RefSeq" id="WP_025208269.1">
    <property type="nucleotide sequence ID" value="NZ_CP054136.1"/>
</dbReference>
<proteinExistence type="predicted"/>
<reference evidence="2 3" key="1">
    <citation type="submission" date="2019-10" db="EMBL/GenBank/DDBJ databases">
        <authorList>
            <person name="Karimi E."/>
        </authorList>
    </citation>
    <scope>NUCLEOTIDE SEQUENCE [LARGE SCALE GENOMIC DNA]</scope>
    <source>
        <strain evidence="2">Bacillus sp. 348</strain>
    </source>
</reference>
<evidence type="ECO:0000313" key="3">
    <source>
        <dbReference type="Proteomes" id="UP000433089"/>
    </source>
</evidence>
<keyword evidence="1" id="KW-1133">Transmembrane helix</keyword>
<dbReference type="Pfam" id="PF01944">
    <property type="entry name" value="SpoIIM"/>
    <property type="match status" value="1"/>
</dbReference>
<protein>
    <recommendedName>
        <fullName evidence="4">Stage II sporulation protein M</fullName>
    </recommendedName>
</protein>
<evidence type="ECO:0000313" key="2">
    <source>
        <dbReference type="EMBL" id="VXC36692.1"/>
    </source>
</evidence>
<keyword evidence="1" id="KW-0812">Transmembrane</keyword>
<accession>A0A653Y2M3</accession>
<organism evidence="2 3">
    <name type="scientific">Bacillus altitudinis</name>
    <dbReference type="NCBI Taxonomy" id="293387"/>
    <lineage>
        <taxon>Bacteria</taxon>
        <taxon>Bacillati</taxon>
        <taxon>Bacillota</taxon>
        <taxon>Bacilli</taxon>
        <taxon>Bacillales</taxon>
        <taxon>Bacillaceae</taxon>
        <taxon>Bacillus</taxon>
    </lineage>
</organism>
<dbReference type="EMBL" id="CABWLH010000010">
    <property type="protein sequence ID" value="VXC36692.1"/>
    <property type="molecule type" value="Genomic_DNA"/>
</dbReference>
<evidence type="ECO:0008006" key="4">
    <source>
        <dbReference type="Google" id="ProtNLM"/>
    </source>
</evidence>
<dbReference type="InterPro" id="IPR002798">
    <property type="entry name" value="SpoIIM-like"/>
</dbReference>
<feature type="transmembrane region" description="Helical" evidence="1">
    <location>
        <begin position="12"/>
        <end position="34"/>
    </location>
</feature>
<dbReference type="Proteomes" id="UP000433089">
    <property type="component" value="Unassembled WGS sequence"/>
</dbReference>
<feature type="transmembrane region" description="Helical" evidence="1">
    <location>
        <begin position="97"/>
        <end position="123"/>
    </location>
</feature>
<keyword evidence="1" id="KW-0472">Membrane</keyword>
<sequence length="177" mass="19676">MTGIIIRNKRILYIASILYIAGIVLGVIFNNILPSLSPETVDEVTVLGYFKHNFAANLFLIFSMFTFGILTSILLLLNGFLVGLSSLQSITDHGNNLLYILTALIPHGIFEIPAMILSGSLGFKLLDFVYLKIRGLHSPKKHFFSDILFFTMVICLLTLLAALTEALLTPFLLKKIQ</sequence>
<dbReference type="AlphaFoldDB" id="A0A653Y2M3"/>
<feature type="transmembrane region" description="Helical" evidence="1">
    <location>
        <begin position="54"/>
        <end position="77"/>
    </location>
</feature>
<gene>
    <name evidence="2" type="ORF">BACI348_51009</name>
</gene>
<evidence type="ECO:0000256" key="1">
    <source>
        <dbReference type="SAM" id="Phobius"/>
    </source>
</evidence>
<name>A0A653Y2M3_BACAB</name>